<proteinExistence type="predicted"/>
<evidence type="ECO:0000313" key="2">
    <source>
        <dbReference type="EMBL" id="KAL3887477.1"/>
    </source>
</evidence>
<keyword evidence="3" id="KW-1185">Reference proteome</keyword>
<dbReference type="EMBL" id="JBJQND010000002">
    <property type="protein sequence ID" value="KAL3887477.1"/>
    <property type="molecule type" value="Genomic_DNA"/>
</dbReference>
<comment type="caution">
    <text evidence="2">The sequence shown here is derived from an EMBL/GenBank/DDBJ whole genome shotgun (WGS) entry which is preliminary data.</text>
</comment>
<dbReference type="Proteomes" id="UP001634394">
    <property type="component" value="Unassembled WGS sequence"/>
</dbReference>
<organism evidence="2 3">
    <name type="scientific">Sinanodonta woodiana</name>
    <name type="common">Chinese pond mussel</name>
    <name type="synonym">Anodonta woodiana</name>
    <dbReference type="NCBI Taxonomy" id="1069815"/>
    <lineage>
        <taxon>Eukaryota</taxon>
        <taxon>Metazoa</taxon>
        <taxon>Spiralia</taxon>
        <taxon>Lophotrochozoa</taxon>
        <taxon>Mollusca</taxon>
        <taxon>Bivalvia</taxon>
        <taxon>Autobranchia</taxon>
        <taxon>Heteroconchia</taxon>
        <taxon>Palaeoheterodonta</taxon>
        <taxon>Unionida</taxon>
        <taxon>Unionoidea</taxon>
        <taxon>Unionidae</taxon>
        <taxon>Unioninae</taxon>
        <taxon>Sinanodonta</taxon>
    </lineage>
</organism>
<sequence>MAEGVLYTSTIIFGRRINPDTDIGTTLQTSTHTFKAHSRSQLKEIKRLERECKALESQIQGNLTSLENVANTSGNITYQENPRCSAYCANANLNRNFQKPLVRPATYDGSEPWEDFRVHFQLVAEINNWTEDQKAMFWHKIYEEVHRQY</sequence>
<protein>
    <submittedName>
        <fullName evidence="2">Uncharacterized protein</fullName>
    </submittedName>
</protein>
<accession>A0ABD3XMK0</accession>
<evidence type="ECO:0000256" key="1">
    <source>
        <dbReference type="SAM" id="Coils"/>
    </source>
</evidence>
<evidence type="ECO:0000313" key="3">
    <source>
        <dbReference type="Proteomes" id="UP001634394"/>
    </source>
</evidence>
<name>A0ABD3XMK0_SINWO</name>
<reference evidence="2 3" key="1">
    <citation type="submission" date="2024-11" db="EMBL/GenBank/DDBJ databases">
        <title>Chromosome-level genome assembly of the freshwater bivalve Anodonta woodiana.</title>
        <authorList>
            <person name="Chen X."/>
        </authorList>
    </citation>
    <scope>NUCLEOTIDE SEQUENCE [LARGE SCALE GENOMIC DNA]</scope>
    <source>
        <strain evidence="2">MN2024</strain>
        <tissue evidence="2">Gills</tissue>
    </source>
</reference>
<feature type="coiled-coil region" evidence="1">
    <location>
        <begin position="38"/>
        <end position="65"/>
    </location>
</feature>
<gene>
    <name evidence="2" type="ORF">ACJMK2_027418</name>
</gene>
<dbReference type="AlphaFoldDB" id="A0ABD3XMK0"/>
<keyword evidence="1" id="KW-0175">Coiled coil</keyword>